<dbReference type="Proteomes" id="UP001058682">
    <property type="component" value="Chromosome"/>
</dbReference>
<dbReference type="InterPro" id="IPR022689">
    <property type="entry name" value="Iron_dep_repressor"/>
</dbReference>
<dbReference type="GO" id="GO:0005737">
    <property type="term" value="C:cytoplasm"/>
    <property type="evidence" value="ECO:0007669"/>
    <property type="project" value="UniProtKB-SubCell"/>
</dbReference>
<dbReference type="Proteomes" id="UP001059401">
    <property type="component" value="Chromosome"/>
</dbReference>
<keyword evidence="9" id="KW-0010">Activator</keyword>
<dbReference type="Gene3D" id="1.10.10.10">
    <property type="entry name" value="Winged helix-like DNA-binding domain superfamily/Winged helix DNA-binding domain"/>
    <property type="match status" value="1"/>
</dbReference>
<dbReference type="GO" id="GO:0046983">
    <property type="term" value="F:protein dimerization activity"/>
    <property type="evidence" value="ECO:0007669"/>
    <property type="project" value="InterPro"/>
</dbReference>
<reference evidence="16" key="1">
    <citation type="submission" date="2019-04" db="EMBL/GenBank/DDBJ databases">
        <title>Whole genome sequencing of oral phylogroup 2 treponemes.</title>
        <authorList>
            <person name="Chan Y."/>
            <person name="Zeng H.H."/>
            <person name="Yu X.L."/>
            <person name="Leung W.K."/>
            <person name="Watt R.M."/>
        </authorList>
    </citation>
    <scope>NUCLEOTIDE SEQUENCE</scope>
    <source>
        <strain evidence="16">OMZ 835</strain>
        <strain evidence="15">OMZ 847</strain>
    </source>
</reference>
<feature type="domain" description="HTH dtxR-type" evidence="14">
    <location>
        <begin position="1"/>
        <end position="67"/>
    </location>
</feature>
<dbReference type="InterPro" id="IPR022687">
    <property type="entry name" value="HTH_DTXR"/>
</dbReference>
<dbReference type="EMBL" id="CP038802">
    <property type="protein sequence ID" value="UTY30049.1"/>
    <property type="molecule type" value="Genomic_DNA"/>
</dbReference>
<keyword evidence="6" id="KW-0678">Repressor</keyword>
<dbReference type="InterPro" id="IPR001367">
    <property type="entry name" value="Fe_dep_repressor"/>
</dbReference>
<dbReference type="SUPFAM" id="SSF47979">
    <property type="entry name" value="Iron-dependent repressor protein, dimerization domain"/>
    <property type="match status" value="1"/>
</dbReference>
<dbReference type="InterPro" id="IPR050536">
    <property type="entry name" value="DtxR_MntR_Metal-Reg"/>
</dbReference>
<comment type="subcellular location">
    <subcellularLocation>
        <location evidence="1">Cytoplasm</location>
    </subcellularLocation>
</comment>
<dbReference type="Pfam" id="PF01325">
    <property type="entry name" value="Fe_dep_repress"/>
    <property type="match status" value="1"/>
</dbReference>
<dbReference type="EMBL" id="CP038804">
    <property type="protein sequence ID" value="UTY34909.1"/>
    <property type="molecule type" value="Genomic_DNA"/>
</dbReference>
<evidence type="ECO:0000313" key="17">
    <source>
        <dbReference type="Proteomes" id="UP001058682"/>
    </source>
</evidence>
<evidence type="ECO:0000256" key="2">
    <source>
        <dbReference type="ARBA" id="ARBA00007871"/>
    </source>
</evidence>
<dbReference type="GO" id="GO:0046914">
    <property type="term" value="F:transition metal ion binding"/>
    <property type="evidence" value="ECO:0007669"/>
    <property type="project" value="InterPro"/>
</dbReference>
<dbReference type="InterPro" id="IPR036421">
    <property type="entry name" value="Fe_dep_repressor_sf"/>
</dbReference>
<evidence type="ECO:0000256" key="7">
    <source>
        <dbReference type="ARBA" id="ARBA00023015"/>
    </source>
</evidence>
<keyword evidence="8" id="KW-0238">DNA-binding</keyword>
<evidence type="ECO:0000313" key="18">
    <source>
        <dbReference type="Proteomes" id="UP001059401"/>
    </source>
</evidence>
<evidence type="ECO:0000256" key="13">
    <source>
        <dbReference type="ARBA" id="ARBA00032593"/>
    </source>
</evidence>
<evidence type="ECO:0000256" key="12">
    <source>
        <dbReference type="ARBA" id="ARBA00025185"/>
    </source>
</evidence>
<evidence type="ECO:0000256" key="6">
    <source>
        <dbReference type="ARBA" id="ARBA00022491"/>
    </source>
</evidence>
<comment type="similarity">
    <text evidence="2">Belongs to the DtxR/MntR family.</text>
</comment>
<evidence type="ECO:0000256" key="9">
    <source>
        <dbReference type="ARBA" id="ARBA00023159"/>
    </source>
</evidence>
<evidence type="ECO:0000256" key="4">
    <source>
        <dbReference type="ARBA" id="ARBA00022386"/>
    </source>
</evidence>
<evidence type="ECO:0000256" key="3">
    <source>
        <dbReference type="ARBA" id="ARBA00011738"/>
    </source>
</evidence>
<dbReference type="Pfam" id="PF02742">
    <property type="entry name" value="Fe_dep_repr_C"/>
    <property type="match status" value="1"/>
</dbReference>
<comment type="subunit">
    <text evidence="3">Homodimer.</text>
</comment>
<dbReference type="SMART" id="SM00529">
    <property type="entry name" value="HTH_DTXR"/>
    <property type="match status" value="1"/>
</dbReference>
<evidence type="ECO:0000256" key="10">
    <source>
        <dbReference type="ARBA" id="ARBA00023163"/>
    </source>
</evidence>
<dbReference type="InterPro" id="IPR036390">
    <property type="entry name" value="WH_DNA-bd_sf"/>
</dbReference>
<evidence type="ECO:0000256" key="1">
    <source>
        <dbReference type="ARBA" id="ARBA00004496"/>
    </source>
</evidence>
<evidence type="ECO:0000313" key="16">
    <source>
        <dbReference type="EMBL" id="UTY34909.1"/>
    </source>
</evidence>
<evidence type="ECO:0000256" key="8">
    <source>
        <dbReference type="ARBA" id="ARBA00023125"/>
    </source>
</evidence>
<accession>A0AAE9SMJ0</accession>
<comment type="function">
    <text evidence="12">In the presence of manganese, represses expression of mntH and mntS. Up-regulates expression of mntP.</text>
</comment>
<dbReference type="PANTHER" id="PTHR33238:SF11">
    <property type="entry name" value="TRANSCRIPTIONAL REGULATOR MNTR"/>
    <property type="match status" value="1"/>
</dbReference>
<dbReference type="PROSITE" id="PS50944">
    <property type="entry name" value="HTH_DTXR"/>
    <property type="match status" value="1"/>
</dbReference>
<dbReference type="Gene3D" id="1.10.60.10">
    <property type="entry name" value="Iron dependent repressor, metal binding and dimerisation domain"/>
    <property type="match status" value="1"/>
</dbReference>
<dbReference type="GO" id="GO:0003700">
    <property type="term" value="F:DNA-binding transcription factor activity"/>
    <property type="evidence" value="ECO:0007669"/>
    <property type="project" value="InterPro"/>
</dbReference>
<proteinExistence type="inferred from homology"/>
<dbReference type="GO" id="GO:0003677">
    <property type="term" value="F:DNA binding"/>
    <property type="evidence" value="ECO:0007669"/>
    <property type="project" value="UniProtKB-KW"/>
</dbReference>
<keyword evidence="10" id="KW-0804">Transcription</keyword>
<evidence type="ECO:0000313" key="15">
    <source>
        <dbReference type="EMBL" id="UTY30049.1"/>
    </source>
</evidence>
<keyword evidence="11" id="KW-0464">Manganese</keyword>
<sequence length="226" mass="25877">MQVSQIATENYLKSIVKFLSETDKDLITTGELAKLLHVTPGTATSMAKKLEKEGYIEYQNRIGCNLTEKGKKYGLNILRRHRLIETFLFRILKMNWQDIHNEAENLEHAASDVLIDKIDEYLENPKRDPHGSIIPAKNQREYTFADLAIDKAKCKIKYSVARLTGSEAQFEYYKTINLKLNSKIILESKNEESGLAEIIIDGKRISCSTMILKNIFIEVPLTKHSN</sequence>
<dbReference type="InterPro" id="IPR036388">
    <property type="entry name" value="WH-like_DNA-bd_sf"/>
</dbReference>
<keyword evidence="7" id="KW-0805">Transcription regulation</keyword>
<evidence type="ECO:0000259" key="14">
    <source>
        <dbReference type="PROSITE" id="PS50944"/>
    </source>
</evidence>
<dbReference type="AlphaFoldDB" id="A0AAE9SMJ0"/>
<evidence type="ECO:0000256" key="11">
    <source>
        <dbReference type="ARBA" id="ARBA00023211"/>
    </source>
</evidence>
<keyword evidence="18" id="KW-1185">Reference proteome</keyword>
<dbReference type="SUPFAM" id="SSF46785">
    <property type="entry name" value="Winged helix' DNA-binding domain"/>
    <property type="match status" value="1"/>
</dbReference>
<name>A0AAE9SMJ0_9SPIR</name>
<dbReference type="PANTHER" id="PTHR33238">
    <property type="entry name" value="IRON (METAL) DEPENDENT REPRESSOR, DTXR FAMILY"/>
    <property type="match status" value="1"/>
</dbReference>
<organism evidence="16 17">
    <name type="scientific">Treponema putidum</name>
    <dbReference type="NCBI Taxonomy" id="221027"/>
    <lineage>
        <taxon>Bacteria</taxon>
        <taxon>Pseudomonadati</taxon>
        <taxon>Spirochaetota</taxon>
        <taxon>Spirochaetia</taxon>
        <taxon>Spirochaetales</taxon>
        <taxon>Treponemataceae</taxon>
        <taxon>Treponema</taxon>
    </lineage>
</organism>
<keyword evidence="5" id="KW-0963">Cytoplasm</keyword>
<dbReference type="Gene3D" id="2.30.30.90">
    <property type="match status" value="1"/>
</dbReference>
<evidence type="ECO:0000256" key="5">
    <source>
        <dbReference type="ARBA" id="ARBA00022490"/>
    </source>
</evidence>
<dbReference type="InterPro" id="IPR038157">
    <property type="entry name" value="FeoA_core_dom"/>
</dbReference>
<protein>
    <recommendedName>
        <fullName evidence="4">Transcriptional regulator MntR</fullName>
    </recommendedName>
    <alternativeName>
        <fullName evidence="13">Manganese transport regulator</fullName>
    </alternativeName>
</protein>
<gene>
    <name evidence="16" type="ORF">E4N74_06970</name>
    <name evidence="15" type="ORF">E4N76_07940</name>
</gene>